<dbReference type="PROSITE" id="PS51354">
    <property type="entry name" value="GLUTAREDOXIN_2"/>
    <property type="match status" value="1"/>
</dbReference>
<comment type="caution">
    <text evidence="1">The sequence shown here is derived from an EMBL/GenBank/DDBJ whole genome shotgun (WGS) entry which is preliminary data.</text>
</comment>
<accession>A0A813F272</accession>
<organism evidence="1 2">
    <name type="scientific">Polarella glacialis</name>
    <name type="common">Dinoflagellate</name>
    <dbReference type="NCBI Taxonomy" id="89957"/>
    <lineage>
        <taxon>Eukaryota</taxon>
        <taxon>Sar</taxon>
        <taxon>Alveolata</taxon>
        <taxon>Dinophyceae</taxon>
        <taxon>Suessiales</taxon>
        <taxon>Suessiaceae</taxon>
        <taxon>Polarella</taxon>
    </lineage>
</organism>
<evidence type="ECO:0008006" key="3">
    <source>
        <dbReference type="Google" id="ProtNLM"/>
    </source>
</evidence>
<evidence type="ECO:0000313" key="2">
    <source>
        <dbReference type="Proteomes" id="UP000654075"/>
    </source>
</evidence>
<dbReference type="Proteomes" id="UP000654075">
    <property type="component" value="Unassembled WGS sequence"/>
</dbReference>
<keyword evidence="2" id="KW-1185">Reference proteome</keyword>
<dbReference type="AlphaFoldDB" id="A0A813F272"/>
<dbReference type="PROSITE" id="PS00195">
    <property type="entry name" value="GLUTAREDOXIN_1"/>
    <property type="match status" value="1"/>
</dbReference>
<name>A0A813F272_POLGL</name>
<evidence type="ECO:0000313" key="1">
    <source>
        <dbReference type="EMBL" id="CAE8605416.1"/>
    </source>
</evidence>
<dbReference type="EMBL" id="CAJNNV010017808">
    <property type="protein sequence ID" value="CAE8605416.1"/>
    <property type="molecule type" value="Genomic_DNA"/>
</dbReference>
<feature type="non-terminal residue" evidence="1">
    <location>
        <position position="98"/>
    </location>
</feature>
<dbReference type="OrthoDB" id="418495at2759"/>
<reference evidence="1" key="1">
    <citation type="submission" date="2021-02" db="EMBL/GenBank/DDBJ databases">
        <authorList>
            <person name="Dougan E. K."/>
            <person name="Rhodes N."/>
            <person name="Thang M."/>
            <person name="Chan C."/>
        </authorList>
    </citation>
    <scope>NUCLEOTIDE SEQUENCE</scope>
</reference>
<proteinExistence type="predicted"/>
<protein>
    <recommendedName>
        <fullName evidence="3">Glutaredoxin domain-containing protein</fullName>
    </recommendedName>
</protein>
<feature type="non-terminal residue" evidence="1">
    <location>
        <position position="1"/>
    </location>
</feature>
<gene>
    <name evidence="1" type="ORF">PGLA1383_LOCUS23531</name>
</gene>
<sequence length="98" mass="10720">AVVDMGSLSDRDNFQAWLKKMPPSAPAAVEAIQNLVRNERCVIFSTTWCPWCNRAEEFVLAQNGGRPCTKINLDEPPPEIQGMDFIGPALSALTGQTS</sequence>
<dbReference type="InterPro" id="IPR036249">
    <property type="entry name" value="Thioredoxin-like_sf"/>
</dbReference>
<dbReference type="InterPro" id="IPR011767">
    <property type="entry name" value="GLR_AS"/>
</dbReference>
<dbReference type="Gene3D" id="3.40.30.10">
    <property type="entry name" value="Glutaredoxin"/>
    <property type="match status" value="1"/>
</dbReference>
<dbReference type="SUPFAM" id="SSF52833">
    <property type="entry name" value="Thioredoxin-like"/>
    <property type="match status" value="1"/>
</dbReference>